<feature type="transmembrane region" description="Helical" evidence="1">
    <location>
        <begin position="65"/>
        <end position="86"/>
    </location>
</feature>
<accession>A0A1G7C8Z5</accession>
<dbReference type="Pfam" id="PF03703">
    <property type="entry name" value="bPH_2"/>
    <property type="match status" value="3"/>
</dbReference>
<keyword evidence="1" id="KW-1133">Transmembrane helix</keyword>
<feature type="domain" description="YdbS-like PH" evidence="2">
    <location>
        <begin position="260"/>
        <end position="317"/>
    </location>
</feature>
<dbReference type="PANTHER" id="PTHR34473">
    <property type="entry name" value="UPF0699 TRANSMEMBRANE PROTEIN YDBS"/>
    <property type="match status" value="1"/>
</dbReference>
<reference evidence="4" key="2">
    <citation type="submission" date="2016-10" db="EMBL/GenBank/DDBJ databases">
        <authorList>
            <person name="de Groot N.N."/>
        </authorList>
    </citation>
    <scope>NUCLEOTIDE SEQUENCE [LARGE SCALE GENOMIC DNA]</scope>
    <source>
        <strain evidence="4">DSM 20639</strain>
    </source>
</reference>
<gene>
    <name evidence="3" type="ORF">R6G71_02515</name>
    <name evidence="4" type="ORF">SAMN05421878_10717</name>
</gene>
<dbReference type="Proteomes" id="UP000182744">
    <property type="component" value="Unassembled WGS sequence"/>
</dbReference>
<feature type="transmembrane region" description="Helical" evidence="1">
    <location>
        <begin position="26"/>
        <end position="45"/>
    </location>
</feature>
<keyword evidence="1" id="KW-0812">Transmembrane</keyword>
<dbReference type="InterPro" id="IPR005182">
    <property type="entry name" value="YdbS-like_PH"/>
</dbReference>
<dbReference type="PANTHER" id="PTHR34473:SF2">
    <property type="entry name" value="UPF0699 TRANSMEMBRANE PROTEIN YDBT"/>
    <property type="match status" value="1"/>
</dbReference>
<dbReference type="EMBL" id="JAWNFU010000001">
    <property type="protein sequence ID" value="MDY5152926.1"/>
    <property type="molecule type" value="Genomic_DNA"/>
</dbReference>
<dbReference type="AlphaFoldDB" id="A0A1G7C8Z5"/>
<dbReference type="Proteomes" id="UP001273799">
    <property type="component" value="Unassembled WGS sequence"/>
</dbReference>
<reference evidence="5" key="1">
    <citation type="submission" date="2016-10" db="EMBL/GenBank/DDBJ databases">
        <authorList>
            <person name="Varghese N."/>
        </authorList>
    </citation>
    <scope>NUCLEOTIDE SEQUENCE [LARGE SCALE GENOMIC DNA]</scope>
    <source>
        <strain evidence="5">DSM 20639</strain>
    </source>
</reference>
<protein>
    <submittedName>
        <fullName evidence="3">PH domain-containing protein</fullName>
    </submittedName>
    <submittedName>
        <fullName evidence="4">Putative membrane protein</fullName>
    </submittedName>
</protein>
<evidence type="ECO:0000313" key="5">
    <source>
        <dbReference type="Proteomes" id="UP000182744"/>
    </source>
</evidence>
<feature type="transmembrane region" description="Helical" evidence="1">
    <location>
        <begin position="209"/>
        <end position="229"/>
    </location>
</feature>
<sequence>MSTAEIPAVPEELWQPVSKWTSVRRALSVLAIILLWVLVIFVRKLEDKDNLRETLASFIEPIAGYYWLVFAGLAAVVAATALYGYLDWRHRSFAVSDSGVHVRYGVLMKKHKHMRWDRIQKIDVRRRLFDRLTGQGSLAVAPGGIHLENLEIGLLSVADCQKLRTELLAVVARVRAGQAPQVGDWASRSVENEGEEIYRLSFSRLAGSLIFSLTAVSGLFSVAISIWLYKAAETGGFWAPLIFAITVAINIFRNFARAWGTRVAVTPDGLHMQSGLISYQAQTIPPGRVHAVKLSQPGLWKLFGWWKLELVTADGMNITESASGDPNKSPLIPAGTLEEVLLATWVLMPDLGVPDREVFLREALSGNFQVAGFVPAPRASRWLDPIGWKRSGVALTTRLAVLRHGRWWRRRLILVLHQHYQSLVAKQGPVQRQLGLATLNFAMVSSTFKVEQQNMSLTDVQQLLETENQAGKAARAAANP</sequence>
<name>A0A1G7C8Z5_9ACTO</name>
<evidence type="ECO:0000313" key="3">
    <source>
        <dbReference type="EMBL" id="MDY5152926.1"/>
    </source>
</evidence>
<dbReference type="EMBL" id="FNAU01000007">
    <property type="protein sequence ID" value="SDE35801.1"/>
    <property type="molecule type" value="Genomic_DNA"/>
</dbReference>
<keyword evidence="1" id="KW-0472">Membrane</keyword>
<feature type="domain" description="YdbS-like PH" evidence="2">
    <location>
        <begin position="88"/>
        <end position="166"/>
    </location>
</feature>
<evidence type="ECO:0000259" key="2">
    <source>
        <dbReference type="Pfam" id="PF03703"/>
    </source>
</evidence>
<keyword evidence="5" id="KW-1185">Reference proteome</keyword>
<proteinExistence type="predicted"/>
<reference evidence="3" key="3">
    <citation type="submission" date="2023-10" db="EMBL/GenBank/DDBJ databases">
        <title>Whole Genome based description of the genera Actinobaculum and Actinotignum reveals a complex phylogenetic relationship within the species included in the genus Actinotignum.</title>
        <authorList>
            <person name="Jensen C.S."/>
            <person name="Dargis R."/>
            <person name="Kemp M."/>
            <person name="Christensen J.J."/>
        </authorList>
    </citation>
    <scope>NUCLEOTIDE SEQUENCE</scope>
    <source>
        <strain evidence="3">Actinobaculum_suis_CCUG19206T</strain>
    </source>
</reference>
<organism evidence="4 5">
    <name type="scientific">Actinobaculum suis</name>
    <dbReference type="NCBI Taxonomy" id="1657"/>
    <lineage>
        <taxon>Bacteria</taxon>
        <taxon>Bacillati</taxon>
        <taxon>Actinomycetota</taxon>
        <taxon>Actinomycetes</taxon>
        <taxon>Actinomycetales</taxon>
        <taxon>Actinomycetaceae</taxon>
        <taxon>Actinobaculum</taxon>
    </lineage>
</organism>
<feature type="transmembrane region" description="Helical" evidence="1">
    <location>
        <begin position="235"/>
        <end position="252"/>
    </location>
</feature>
<feature type="domain" description="YdbS-like PH" evidence="2">
    <location>
        <begin position="388"/>
        <end position="454"/>
    </location>
</feature>
<dbReference type="RefSeq" id="WP_074662288.1">
    <property type="nucleotide sequence ID" value="NZ_FNAU01000007.1"/>
</dbReference>
<evidence type="ECO:0000256" key="1">
    <source>
        <dbReference type="SAM" id="Phobius"/>
    </source>
</evidence>
<evidence type="ECO:0000313" key="4">
    <source>
        <dbReference type="EMBL" id="SDE35801.1"/>
    </source>
</evidence>